<sequence>MIIRVVTALVLSVPPFVPLPAAAAVACPVPVPAHTACGFLEVPERRDAPGRTIKVGYAVHRSADPARKPDPVVYMGGGPASSSLQLTGFLSQMFPGRDIVTIEQRGGKYSEPRLTCPETAGAMLERLRRPEAGAAAVAEGAVKCRARLAERGVDLRGYTTREIVADVVELRKKLGYATWNLFGVSYSTRVMTDVAAADPQGVRAVLLDSYLPESVDWYGDADRNLEDTVAALGVKDRFEAMLARYNRAPALVPTTDPLLGEPFTARMSGDDIATVLAEALHEAEVVAAAPAMIDALAGGRTEVLRPLADQVGAALTSHEFGLYHAVQCQDEAKFPEKSRLFTVTNDRAVCAAWKLPTTPPAQSESRVKAPVLVAGGQFDPTTPPRTQKPAAAKLPDAHYVEFAGVGHAVFLAMATPCGRQTMIAFLDDPAAWTQPCVPGRAGLERLEPGSLIVTGAPYQLLLAPWLAVPLAAFVLVALVQLVGGGLRGRALSAFAGLTGLAAAGLTAQSVYGLSGANESALAVGVPKDVEMYGWLAVGAVALTVAAAVWAVRARPARRPWPHLVALATGGGFLIWWFAWFL</sequence>
<dbReference type="Proteomes" id="UP001612741">
    <property type="component" value="Unassembled WGS sequence"/>
</dbReference>
<reference evidence="5 6" key="1">
    <citation type="submission" date="2024-10" db="EMBL/GenBank/DDBJ databases">
        <title>The Natural Products Discovery Center: Release of the First 8490 Sequenced Strains for Exploring Actinobacteria Biosynthetic Diversity.</title>
        <authorList>
            <person name="Kalkreuter E."/>
            <person name="Kautsar S.A."/>
            <person name="Yang D."/>
            <person name="Bader C.D."/>
            <person name="Teijaro C.N."/>
            <person name="Fluegel L."/>
            <person name="Davis C.M."/>
            <person name="Simpson J.R."/>
            <person name="Lauterbach L."/>
            <person name="Steele A.D."/>
            <person name="Gui C."/>
            <person name="Meng S."/>
            <person name="Li G."/>
            <person name="Viehrig K."/>
            <person name="Ye F."/>
            <person name="Su P."/>
            <person name="Kiefer A.F."/>
            <person name="Nichols A."/>
            <person name="Cepeda A.J."/>
            <person name="Yan W."/>
            <person name="Fan B."/>
            <person name="Jiang Y."/>
            <person name="Adhikari A."/>
            <person name="Zheng C.-J."/>
            <person name="Schuster L."/>
            <person name="Cowan T.M."/>
            <person name="Smanski M.J."/>
            <person name="Chevrette M.G."/>
            <person name="De Carvalho L.P.S."/>
            <person name="Shen B."/>
        </authorList>
    </citation>
    <scope>NUCLEOTIDE SEQUENCE [LARGE SCALE GENOMIC DNA]</scope>
    <source>
        <strain evidence="5 6">NPDC050545</strain>
    </source>
</reference>
<dbReference type="InterPro" id="IPR029058">
    <property type="entry name" value="AB_hydrolase_fold"/>
</dbReference>
<dbReference type="InterPro" id="IPR013595">
    <property type="entry name" value="Pept_S33_TAP-like_C"/>
</dbReference>
<evidence type="ECO:0000256" key="1">
    <source>
        <dbReference type="SAM" id="Phobius"/>
    </source>
</evidence>
<keyword evidence="2" id="KW-0732">Signal</keyword>
<dbReference type="InterPro" id="IPR000073">
    <property type="entry name" value="AB_hydrolase_1"/>
</dbReference>
<organism evidence="5 6">
    <name type="scientific">Nonomuraea typhae</name>
    <dbReference type="NCBI Taxonomy" id="2603600"/>
    <lineage>
        <taxon>Bacteria</taxon>
        <taxon>Bacillati</taxon>
        <taxon>Actinomycetota</taxon>
        <taxon>Actinomycetes</taxon>
        <taxon>Streptosporangiales</taxon>
        <taxon>Streptosporangiaceae</taxon>
        <taxon>Nonomuraea</taxon>
    </lineage>
</organism>
<evidence type="ECO:0000313" key="6">
    <source>
        <dbReference type="Proteomes" id="UP001612741"/>
    </source>
</evidence>
<feature type="signal peptide" evidence="2">
    <location>
        <begin position="1"/>
        <end position="23"/>
    </location>
</feature>
<keyword evidence="1" id="KW-1133">Transmembrane helix</keyword>
<accession>A0ABW7YLZ7</accession>
<keyword evidence="1" id="KW-0812">Transmembrane</keyword>
<dbReference type="EMBL" id="JBITGY010000001">
    <property type="protein sequence ID" value="MFI6496338.1"/>
    <property type="molecule type" value="Genomic_DNA"/>
</dbReference>
<dbReference type="GO" id="GO:0016787">
    <property type="term" value="F:hydrolase activity"/>
    <property type="evidence" value="ECO:0007669"/>
    <property type="project" value="UniProtKB-KW"/>
</dbReference>
<evidence type="ECO:0000259" key="3">
    <source>
        <dbReference type="Pfam" id="PF00561"/>
    </source>
</evidence>
<comment type="caution">
    <text evidence="5">The sequence shown here is derived from an EMBL/GenBank/DDBJ whole genome shotgun (WGS) entry which is preliminary data.</text>
</comment>
<feature type="chain" id="PRO_5045223502" evidence="2">
    <location>
        <begin position="24"/>
        <end position="581"/>
    </location>
</feature>
<keyword evidence="5" id="KW-0378">Hydrolase</keyword>
<dbReference type="Pfam" id="PF08386">
    <property type="entry name" value="Abhydrolase_4"/>
    <property type="match status" value="1"/>
</dbReference>
<evidence type="ECO:0000313" key="5">
    <source>
        <dbReference type="EMBL" id="MFI6496338.1"/>
    </source>
</evidence>
<dbReference type="InterPro" id="IPR050471">
    <property type="entry name" value="AB_hydrolase"/>
</dbReference>
<dbReference type="RefSeq" id="WP_397078398.1">
    <property type="nucleotide sequence ID" value="NZ_JBITGY010000001.1"/>
</dbReference>
<evidence type="ECO:0000256" key="2">
    <source>
        <dbReference type="SAM" id="SignalP"/>
    </source>
</evidence>
<protein>
    <submittedName>
        <fullName evidence="5">Alpha/beta hydrolase</fullName>
    </submittedName>
</protein>
<proteinExistence type="predicted"/>
<feature type="transmembrane region" description="Helical" evidence="1">
    <location>
        <begin position="563"/>
        <end position="580"/>
    </location>
</feature>
<dbReference type="SUPFAM" id="SSF53474">
    <property type="entry name" value="alpha/beta-Hydrolases"/>
    <property type="match status" value="1"/>
</dbReference>
<dbReference type="PANTHER" id="PTHR43433:SF5">
    <property type="entry name" value="AB HYDROLASE-1 DOMAIN-CONTAINING PROTEIN"/>
    <property type="match status" value="1"/>
</dbReference>
<gene>
    <name evidence="5" type="ORF">ACIBG2_03085</name>
</gene>
<feature type="domain" description="Peptidase S33 tripeptidyl aminopeptidase-like C-terminal" evidence="4">
    <location>
        <begin position="344"/>
        <end position="429"/>
    </location>
</feature>
<dbReference type="PROSITE" id="PS51257">
    <property type="entry name" value="PROKAR_LIPOPROTEIN"/>
    <property type="match status" value="1"/>
</dbReference>
<dbReference type="Pfam" id="PF00561">
    <property type="entry name" value="Abhydrolase_1"/>
    <property type="match status" value="1"/>
</dbReference>
<evidence type="ECO:0000259" key="4">
    <source>
        <dbReference type="Pfam" id="PF08386"/>
    </source>
</evidence>
<name>A0ABW7YLZ7_9ACTN</name>
<feature type="transmembrane region" description="Helical" evidence="1">
    <location>
        <begin position="462"/>
        <end position="483"/>
    </location>
</feature>
<keyword evidence="6" id="KW-1185">Reference proteome</keyword>
<dbReference type="Gene3D" id="3.40.50.1820">
    <property type="entry name" value="alpha/beta hydrolase"/>
    <property type="match status" value="1"/>
</dbReference>
<dbReference type="PANTHER" id="PTHR43433">
    <property type="entry name" value="HYDROLASE, ALPHA/BETA FOLD FAMILY PROTEIN"/>
    <property type="match status" value="1"/>
</dbReference>
<feature type="transmembrane region" description="Helical" evidence="1">
    <location>
        <begin position="531"/>
        <end position="551"/>
    </location>
</feature>
<feature type="domain" description="AB hydrolase-1" evidence="3">
    <location>
        <begin position="71"/>
        <end position="210"/>
    </location>
</feature>
<keyword evidence="1" id="KW-0472">Membrane</keyword>
<feature type="transmembrane region" description="Helical" evidence="1">
    <location>
        <begin position="490"/>
        <end position="511"/>
    </location>
</feature>